<dbReference type="InterPro" id="IPR046953">
    <property type="entry name" value="Spore_GerAC-like_C"/>
</dbReference>
<evidence type="ECO:0000256" key="4">
    <source>
        <dbReference type="ARBA" id="ARBA00022729"/>
    </source>
</evidence>
<accession>A0A679FXD7</accession>
<evidence type="ECO:0000256" key="5">
    <source>
        <dbReference type="ARBA" id="ARBA00023136"/>
    </source>
</evidence>
<sequence>MKRTALLWIALVAALLSGCLRKEILDDISIESAIGLDDAGASKIRGTVLIPIYKKEETTNKTLTSVSISVNDLLEELQHQASEPLVNGSIEILLYGKRLAEKGIFPFVDHFHRDASIGTGLYLAVVDGTAERLLKGHYGRQGNAIYLSNLLKHNIEQRDIPKTNLHLFLKAYYADGQDPFLPYIRRAGKNVYIQGIALFRGDRVVDYIQRNDLFFFKILTDAYTEGTHTLRIDHNLYISIKNIATSRNISFSGSQTQPHVHIHLSLEGVVREYKPTPFSPSIRPLIERQFEKEIKKKTSELIKRFQQQQIDPIGIGEWAKSHYRRFRYRDFYRRYRDLPVHVTADVRIRDTGIIE</sequence>
<dbReference type="Gene3D" id="3.30.300.210">
    <property type="entry name" value="Nutrient germinant receptor protein C, domain 3"/>
    <property type="match status" value="1"/>
</dbReference>
<dbReference type="Proteomes" id="UP000501421">
    <property type="component" value="Chromosome"/>
</dbReference>
<keyword evidence="5" id="KW-0472">Membrane</keyword>
<dbReference type="PANTHER" id="PTHR35789:SF1">
    <property type="entry name" value="SPORE GERMINATION PROTEIN B3"/>
    <property type="match status" value="1"/>
</dbReference>
<reference evidence="11" key="1">
    <citation type="journal article" date="2020" name="Microbiol. Resour. Announc.">
        <title>Complete Genome Sequence of Geobacillus sp. Strain E55-1, Isolated from Mine Geyser in Japan.</title>
        <authorList>
            <person name="Miyazaki K."/>
            <person name="Hase E."/>
            <person name="Tokito N."/>
        </authorList>
    </citation>
    <scope>NUCLEOTIDE SEQUENCE [LARGE SCALE GENOMIC DNA]</scope>
    <source>
        <strain evidence="11">E55-1</strain>
    </source>
</reference>
<evidence type="ECO:0000256" key="1">
    <source>
        <dbReference type="ARBA" id="ARBA00004635"/>
    </source>
</evidence>
<feature type="domain" description="Spore germination protein N-terminal" evidence="9">
    <location>
        <begin position="23"/>
        <end position="185"/>
    </location>
</feature>
<dbReference type="PANTHER" id="PTHR35789">
    <property type="entry name" value="SPORE GERMINATION PROTEIN B3"/>
    <property type="match status" value="1"/>
</dbReference>
<dbReference type="RefSeq" id="WP_033018542.1">
    <property type="nucleotide sequence ID" value="NZ_AP022557.1"/>
</dbReference>
<evidence type="ECO:0000259" key="9">
    <source>
        <dbReference type="Pfam" id="PF25198"/>
    </source>
</evidence>
<dbReference type="InterPro" id="IPR057336">
    <property type="entry name" value="GerAC_N"/>
</dbReference>
<dbReference type="GO" id="GO:0009847">
    <property type="term" value="P:spore germination"/>
    <property type="evidence" value="ECO:0007669"/>
    <property type="project" value="InterPro"/>
</dbReference>
<gene>
    <name evidence="10" type="primary">gerAC_2</name>
    <name evidence="10" type="ORF">GsuE55_22970</name>
</gene>
<proteinExistence type="inferred from homology"/>
<evidence type="ECO:0000259" key="8">
    <source>
        <dbReference type="Pfam" id="PF05504"/>
    </source>
</evidence>
<feature type="domain" description="Spore germination GerAC-like C-terminal" evidence="8">
    <location>
        <begin position="194"/>
        <end position="352"/>
    </location>
</feature>
<dbReference type="NCBIfam" id="TIGR02887">
    <property type="entry name" value="spore_ger_x_C"/>
    <property type="match status" value="1"/>
</dbReference>
<keyword evidence="11" id="KW-1185">Reference proteome</keyword>
<comment type="similarity">
    <text evidence="2">Belongs to the GerABKC lipoprotein family.</text>
</comment>
<name>A0A679FXD7_9BACL</name>
<comment type="subcellular location">
    <subcellularLocation>
        <location evidence="1">Membrane</location>
        <topology evidence="1">Lipid-anchor</topology>
    </subcellularLocation>
</comment>
<dbReference type="InterPro" id="IPR038501">
    <property type="entry name" value="Spore_GerAC_C_sf"/>
</dbReference>
<organism evidence="10 11">
    <name type="scientific">Geobacillus subterraneus</name>
    <dbReference type="NCBI Taxonomy" id="129338"/>
    <lineage>
        <taxon>Bacteria</taxon>
        <taxon>Bacillati</taxon>
        <taxon>Bacillota</taxon>
        <taxon>Bacilli</taxon>
        <taxon>Bacillales</taxon>
        <taxon>Anoxybacillaceae</taxon>
        <taxon>Geobacillus</taxon>
    </lineage>
</organism>
<dbReference type="PROSITE" id="PS51257">
    <property type="entry name" value="PROKAR_LIPOPROTEIN"/>
    <property type="match status" value="1"/>
</dbReference>
<dbReference type="Pfam" id="PF25198">
    <property type="entry name" value="Spore_GerAC_N"/>
    <property type="match status" value="1"/>
</dbReference>
<dbReference type="Pfam" id="PF05504">
    <property type="entry name" value="Spore_GerAC"/>
    <property type="match status" value="1"/>
</dbReference>
<keyword evidence="4" id="KW-0732">Signal</keyword>
<evidence type="ECO:0000313" key="10">
    <source>
        <dbReference type="EMBL" id="BBW97464.1"/>
    </source>
</evidence>
<dbReference type="GO" id="GO:0016020">
    <property type="term" value="C:membrane"/>
    <property type="evidence" value="ECO:0007669"/>
    <property type="project" value="UniProtKB-SubCell"/>
</dbReference>
<dbReference type="InterPro" id="IPR008844">
    <property type="entry name" value="Spore_GerAC-like"/>
</dbReference>
<keyword evidence="6" id="KW-0564">Palmitate</keyword>
<evidence type="ECO:0000256" key="7">
    <source>
        <dbReference type="ARBA" id="ARBA00023288"/>
    </source>
</evidence>
<evidence type="ECO:0000313" key="11">
    <source>
        <dbReference type="Proteomes" id="UP000501421"/>
    </source>
</evidence>
<evidence type="ECO:0000256" key="6">
    <source>
        <dbReference type="ARBA" id="ARBA00023139"/>
    </source>
</evidence>
<keyword evidence="7" id="KW-0449">Lipoprotein</keyword>
<evidence type="ECO:0000256" key="2">
    <source>
        <dbReference type="ARBA" id="ARBA00007886"/>
    </source>
</evidence>
<dbReference type="AlphaFoldDB" id="A0A679FXD7"/>
<protein>
    <submittedName>
        <fullName evidence="10">Germination protein GerYC</fullName>
    </submittedName>
</protein>
<evidence type="ECO:0000256" key="3">
    <source>
        <dbReference type="ARBA" id="ARBA00022544"/>
    </source>
</evidence>
<dbReference type="EMBL" id="AP022557">
    <property type="protein sequence ID" value="BBW97464.1"/>
    <property type="molecule type" value="Genomic_DNA"/>
</dbReference>
<keyword evidence="3" id="KW-0309">Germination</keyword>